<reference evidence="1" key="1">
    <citation type="submission" date="2018-05" db="EMBL/GenBank/DDBJ databases">
        <title>Draft genome of Mucuna pruriens seed.</title>
        <authorList>
            <person name="Nnadi N.E."/>
            <person name="Vos R."/>
            <person name="Hasami M.H."/>
            <person name="Devisetty U.K."/>
            <person name="Aguiy J.C."/>
        </authorList>
    </citation>
    <scope>NUCLEOTIDE SEQUENCE [LARGE SCALE GENOMIC DNA]</scope>
    <source>
        <strain evidence="1">JCA_2017</strain>
    </source>
</reference>
<dbReference type="AlphaFoldDB" id="A0A371I1U1"/>
<sequence>MDKTPTATKHLILNSKIGKPAHGAHISSEAALCWPTSTSHVTRVKDRKYIMRWSIRRWASIWKAVVSEPSSPTLSHSSVSESVLSWNNVRYSSPESSSDPLHALDPKIEITLRKLTNVRNTIVSNNGSSNSISNSDNPIFVTNDSDFSECSSYDIKFYCNFCVINFQEPKPMENNDQTLKELAMLDVVYQSWCIQYPQLEPAQSYELKFSLIHLLPKFHGLAGEDPHKHLKEFHVVCSTMRP</sequence>
<evidence type="ECO:0000313" key="1">
    <source>
        <dbReference type="EMBL" id="RDY09017.1"/>
    </source>
</evidence>
<proteinExistence type="predicted"/>
<dbReference type="Proteomes" id="UP000257109">
    <property type="component" value="Unassembled WGS sequence"/>
</dbReference>
<name>A0A371I1U1_MUCPR</name>
<keyword evidence="2" id="KW-1185">Reference proteome</keyword>
<feature type="non-terminal residue" evidence="1">
    <location>
        <position position="1"/>
    </location>
</feature>
<dbReference type="OrthoDB" id="911638at2759"/>
<protein>
    <submittedName>
        <fullName evidence="1">Uncharacterized protein</fullName>
    </submittedName>
</protein>
<organism evidence="1 2">
    <name type="scientific">Mucuna pruriens</name>
    <name type="common">Velvet bean</name>
    <name type="synonym">Dolichos pruriens</name>
    <dbReference type="NCBI Taxonomy" id="157652"/>
    <lineage>
        <taxon>Eukaryota</taxon>
        <taxon>Viridiplantae</taxon>
        <taxon>Streptophyta</taxon>
        <taxon>Embryophyta</taxon>
        <taxon>Tracheophyta</taxon>
        <taxon>Spermatophyta</taxon>
        <taxon>Magnoliopsida</taxon>
        <taxon>eudicotyledons</taxon>
        <taxon>Gunneridae</taxon>
        <taxon>Pentapetalae</taxon>
        <taxon>rosids</taxon>
        <taxon>fabids</taxon>
        <taxon>Fabales</taxon>
        <taxon>Fabaceae</taxon>
        <taxon>Papilionoideae</taxon>
        <taxon>50 kb inversion clade</taxon>
        <taxon>NPAAA clade</taxon>
        <taxon>indigoferoid/millettioid clade</taxon>
        <taxon>Phaseoleae</taxon>
        <taxon>Mucuna</taxon>
    </lineage>
</organism>
<evidence type="ECO:0000313" key="2">
    <source>
        <dbReference type="Proteomes" id="UP000257109"/>
    </source>
</evidence>
<accession>A0A371I1U1</accession>
<comment type="caution">
    <text evidence="1">The sequence shown here is derived from an EMBL/GenBank/DDBJ whole genome shotgun (WGS) entry which is preliminary data.</text>
</comment>
<dbReference type="EMBL" id="QJKJ01001145">
    <property type="protein sequence ID" value="RDY09017.1"/>
    <property type="molecule type" value="Genomic_DNA"/>
</dbReference>
<gene>
    <name evidence="1" type="ORF">CR513_06693</name>
</gene>